<keyword evidence="4" id="KW-1185">Reference proteome</keyword>
<evidence type="ECO:0000256" key="1">
    <source>
        <dbReference type="SAM" id="MobiDB-lite"/>
    </source>
</evidence>
<reference evidence="4" key="1">
    <citation type="submission" date="2016-10" db="EMBL/GenBank/DDBJ databases">
        <authorList>
            <person name="Varghese N."/>
            <person name="Submissions S."/>
        </authorList>
    </citation>
    <scope>NUCLEOTIDE SEQUENCE [LARGE SCALE GENOMIC DNA]</scope>
    <source>
        <strain evidence="4">DSM 43161</strain>
    </source>
</reference>
<dbReference type="EMBL" id="FOWE01000004">
    <property type="protein sequence ID" value="SFO18680.1"/>
    <property type="molecule type" value="Genomic_DNA"/>
</dbReference>
<gene>
    <name evidence="3" type="ORF">SAMN05660359_01867</name>
</gene>
<dbReference type="PANTHER" id="PTHR43162">
    <property type="match status" value="1"/>
</dbReference>
<evidence type="ECO:0000313" key="3">
    <source>
        <dbReference type="EMBL" id="SFO18680.1"/>
    </source>
</evidence>
<feature type="region of interest" description="Disordered" evidence="1">
    <location>
        <begin position="22"/>
        <end position="43"/>
    </location>
</feature>
<dbReference type="InterPro" id="IPR016040">
    <property type="entry name" value="NAD(P)-bd_dom"/>
</dbReference>
<dbReference type="Gene3D" id="3.90.25.10">
    <property type="entry name" value="UDP-galactose 4-epimerase, domain 1"/>
    <property type="match status" value="1"/>
</dbReference>
<organism evidence="3 4">
    <name type="scientific">Geodermatophilus obscurus</name>
    <dbReference type="NCBI Taxonomy" id="1861"/>
    <lineage>
        <taxon>Bacteria</taxon>
        <taxon>Bacillati</taxon>
        <taxon>Actinomycetota</taxon>
        <taxon>Actinomycetes</taxon>
        <taxon>Geodermatophilales</taxon>
        <taxon>Geodermatophilaceae</taxon>
        <taxon>Geodermatophilus</taxon>
    </lineage>
</organism>
<proteinExistence type="predicted"/>
<dbReference type="RefSeq" id="WP_075013258.1">
    <property type="nucleotide sequence ID" value="NZ_FOWE01000004.1"/>
</dbReference>
<dbReference type="SUPFAM" id="SSF51735">
    <property type="entry name" value="NAD(P)-binding Rossmann-fold domains"/>
    <property type="match status" value="1"/>
</dbReference>
<dbReference type="OrthoDB" id="3510772at2"/>
<dbReference type="InterPro" id="IPR051604">
    <property type="entry name" value="Ergot_Alk_Oxidoreductase"/>
</dbReference>
<dbReference type="AlphaFoldDB" id="A0A1I5F4T1"/>
<dbReference type="Pfam" id="PF13460">
    <property type="entry name" value="NAD_binding_10"/>
    <property type="match status" value="1"/>
</dbReference>
<evidence type="ECO:0000259" key="2">
    <source>
        <dbReference type="Pfam" id="PF13460"/>
    </source>
</evidence>
<dbReference type="PANTHER" id="PTHR43162:SF1">
    <property type="entry name" value="PRESTALK A DIFFERENTIATION PROTEIN A"/>
    <property type="match status" value="1"/>
</dbReference>
<protein>
    <submittedName>
        <fullName evidence="3">Uncharacterized conserved protein YbjT, contains NAD(P)-binding and DUF2867 domains</fullName>
    </submittedName>
</protein>
<feature type="domain" description="NAD(P)-binding" evidence="2">
    <location>
        <begin position="8"/>
        <end position="180"/>
    </location>
</feature>
<dbReference type="Gene3D" id="3.40.50.720">
    <property type="entry name" value="NAD(P)-binding Rossmann-like Domain"/>
    <property type="match status" value="1"/>
</dbReference>
<evidence type="ECO:0000313" key="4">
    <source>
        <dbReference type="Proteomes" id="UP000183642"/>
    </source>
</evidence>
<dbReference type="Proteomes" id="UP000183642">
    <property type="component" value="Unassembled WGS sequence"/>
</dbReference>
<sequence>MATYLVLGGTGKTGRRLARQLSSAGHSVRAGARTPGSGAPGVEPVRFDWDDDATWGPALTGADGAYLVPPALRTDHPPLLGRLAAQAADAGLGRLVLLSARGVDQGPANPLIEVERAVTAAAGDRLAVTVVRPSWFAQNATESFFRPGIEQGALVAPTGDGAVPWIDAEDIAAVAAAALTGDGHAGRVYELSGPRALTLTETAAVLAPYAGRAVRHVDLPVEQWVEDAAGNGLPREYAQLLGGLFEVIRAGHEAALSDGVQQALGRAPTSYEEWAAREAGRLAA</sequence>
<dbReference type="InterPro" id="IPR036291">
    <property type="entry name" value="NAD(P)-bd_dom_sf"/>
</dbReference>
<name>A0A1I5F4T1_9ACTN</name>
<accession>A0A1I5F4T1</accession>